<gene>
    <name evidence="2" type="ORF">RSE6_11537</name>
</gene>
<proteinExistence type="predicted"/>
<keyword evidence="3" id="KW-1185">Reference proteome</keyword>
<dbReference type="AlphaFoldDB" id="A0A1E1MN73"/>
<protein>
    <submittedName>
        <fullName evidence="2">Uncharacterized protein</fullName>
    </submittedName>
</protein>
<feature type="compositionally biased region" description="Basic and acidic residues" evidence="1">
    <location>
        <begin position="207"/>
        <end position="241"/>
    </location>
</feature>
<dbReference type="Proteomes" id="UP000177625">
    <property type="component" value="Unassembled WGS sequence"/>
</dbReference>
<feature type="region of interest" description="Disordered" evidence="1">
    <location>
        <begin position="168"/>
        <end position="367"/>
    </location>
</feature>
<sequence length="367" mass="41350">MLSTYNIQTAQRSCWVHSLIADTNCLTCESDLPSTFQTYTYPNPDDSAGSYPYPATIAVPFSQILSSKPLFNTRISKLATDYCRPLQTIHDSYPERYALSPEEDPYSERFALSPKTDVRPWMAYDGRIIVRRGKGKRNLKMKRLLPKPKEEGPIGVPRGRVSQAIEKVDERASRNGGRGEGKEILETLPEESEDDDPIHLPRSRSSHAKEYQAKETQAKETQAKETQAKETQAKEMDEKVTRLTNETARLEEGVKKLKAEANKLKLKARRQGKPGASSAPNTDKETSSPARLRRSATRGTPREDTPETVEAPRTAQRQRKVGRGRSPKRRSGDRKSLIVVLATRGEGKQVEASRRTLRQRTPVNYAE</sequence>
<evidence type="ECO:0000313" key="2">
    <source>
        <dbReference type="EMBL" id="CZT50531.1"/>
    </source>
</evidence>
<evidence type="ECO:0000256" key="1">
    <source>
        <dbReference type="SAM" id="MobiDB-lite"/>
    </source>
</evidence>
<feature type="compositionally biased region" description="Basic and acidic residues" evidence="1">
    <location>
        <begin position="248"/>
        <end position="263"/>
    </location>
</feature>
<organism evidence="2 3">
    <name type="scientific">Rhynchosporium secalis</name>
    <name type="common">Barley scald fungus</name>
    <dbReference type="NCBI Taxonomy" id="38038"/>
    <lineage>
        <taxon>Eukaryota</taxon>
        <taxon>Fungi</taxon>
        <taxon>Dikarya</taxon>
        <taxon>Ascomycota</taxon>
        <taxon>Pezizomycotina</taxon>
        <taxon>Leotiomycetes</taxon>
        <taxon>Helotiales</taxon>
        <taxon>Ploettnerulaceae</taxon>
        <taxon>Rhynchosporium</taxon>
    </lineage>
</organism>
<feature type="compositionally biased region" description="Basic and acidic residues" evidence="1">
    <location>
        <begin position="168"/>
        <end position="185"/>
    </location>
</feature>
<reference evidence="3" key="1">
    <citation type="submission" date="2016-03" db="EMBL/GenBank/DDBJ databases">
        <authorList>
            <person name="Guldener U."/>
        </authorList>
    </citation>
    <scope>NUCLEOTIDE SEQUENCE [LARGE SCALE GENOMIC DNA]</scope>
</reference>
<dbReference type="EMBL" id="FJVC01000436">
    <property type="protein sequence ID" value="CZT50531.1"/>
    <property type="molecule type" value="Genomic_DNA"/>
</dbReference>
<name>A0A1E1MN73_RHYSE</name>
<accession>A0A1E1MN73</accession>
<feature type="compositionally biased region" description="Basic and acidic residues" evidence="1">
    <location>
        <begin position="345"/>
        <end position="354"/>
    </location>
</feature>
<evidence type="ECO:0000313" key="3">
    <source>
        <dbReference type="Proteomes" id="UP000177625"/>
    </source>
</evidence>
<feature type="compositionally biased region" description="Basic residues" evidence="1">
    <location>
        <begin position="316"/>
        <end position="332"/>
    </location>
</feature>